<gene>
    <name evidence="1" type="ORF">TM448A00578_0005</name>
</gene>
<proteinExistence type="predicted"/>
<dbReference type="EMBL" id="MT144026">
    <property type="protein sequence ID" value="QJA46919.1"/>
    <property type="molecule type" value="Genomic_DNA"/>
</dbReference>
<accession>A0A6H1ZHI2</accession>
<protein>
    <submittedName>
        <fullName evidence="1">Uncharacterized protein</fullName>
    </submittedName>
</protein>
<reference evidence="1" key="1">
    <citation type="submission" date="2020-03" db="EMBL/GenBank/DDBJ databases">
        <title>The deep terrestrial virosphere.</title>
        <authorList>
            <person name="Holmfeldt K."/>
            <person name="Nilsson E."/>
            <person name="Simone D."/>
            <person name="Lopez-Fernandez M."/>
            <person name="Wu X."/>
            <person name="de Brujin I."/>
            <person name="Lundin D."/>
            <person name="Andersson A."/>
            <person name="Bertilsson S."/>
            <person name="Dopson M."/>
        </authorList>
    </citation>
    <scope>NUCLEOTIDE SEQUENCE</scope>
    <source>
        <strain evidence="1">TM448A00578</strain>
    </source>
</reference>
<sequence>MRVESVTIQFRDILTEGDGQSVEFSAESLECEKIHYCNEPDQHAIYVFNKRRVIDYPFWQYAESYKYHKDIVKDVLIKR</sequence>
<evidence type="ECO:0000313" key="1">
    <source>
        <dbReference type="EMBL" id="QJA46919.1"/>
    </source>
</evidence>
<organism evidence="1">
    <name type="scientific">viral metagenome</name>
    <dbReference type="NCBI Taxonomy" id="1070528"/>
    <lineage>
        <taxon>unclassified sequences</taxon>
        <taxon>metagenomes</taxon>
        <taxon>organismal metagenomes</taxon>
    </lineage>
</organism>
<dbReference type="AlphaFoldDB" id="A0A6H1ZHI2"/>
<name>A0A6H1ZHI2_9ZZZZ</name>